<proteinExistence type="predicted"/>
<evidence type="ECO:0008006" key="6">
    <source>
        <dbReference type="Google" id="ProtNLM"/>
    </source>
</evidence>
<dbReference type="PANTHER" id="PTHR47447:SF17">
    <property type="entry name" value="OS12G0638900 PROTEIN"/>
    <property type="match status" value="1"/>
</dbReference>
<evidence type="ECO:0000256" key="1">
    <source>
        <dbReference type="ARBA" id="ARBA00022737"/>
    </source>
</evidence>
<dbReference type="AlphaFoldDB" id="A0A7S1UE91"/>
<evidence type="ECO:0000256" key="2">
    <source>
        <dbReference type="PROSITE-ProRule" id="PRU00708"/>
    </source>
</evidence>
<keyword evidence="4" id="KW-0732">Signal</keyword>
<feature type="chain" id="PRO_5030700869" description="Pentacotripeptide-repeat region of PRORP domain-containing protein" evidence="4">
    <location>
        <begin position="34"/>
        <end position="447"/>
    </location>
</feature>
<feature type="region of interest" description="Disordered" evidence="3">
    <location>
        <begin position="31"/>
        <end position="53"/>
    </location>
</feature>
<dbReference type="InterPro" id="IPR011990">
    <property type="entry name" value="TPR-like_helical_dom_sf"/>
</dbReference>
<dbReference type="EMBL" id="HBGJ01037431">
    <property type="protein sequence ID" value="CAD9265228.1"/>
    <property type="molecule type" value="Transcribed_RNA"/>
</dbReference>
<sequence>MAPPWRRRRRPGLAGRLGLVLLALAALEPGASPLGRKGARRGQPRASLPQPAQRNYWQGEGLLLGRQNLRPSVWEHREDSVGPSMGSSWFAWEFDAEQAKGYNGGAVPREMPAPEATGDEETPEAGTPARPRAASPELEERPSLPGAAEERGRREMLSADSAPASSPRGKRGSRARAVRAGGGRVKVTVGPRASKGAQSQKSRRERRPGLRLWRHARRRRPGESRTVVVLFKDMLQRGKKPDAECCSAVLRVCAKRGDWRTAKLIMQTARQLELELDTAALNDFLMALSRGGHHREAVSVFLLLFAASADSFSKKALQSALPWMPSFGPKGLEADLVSFQTAMKACHRGDHIDMAVAVWRCLEVELRRTQSFSNNNWRRPRARGGRDSFRRQVVPIRPDVSLWSMYISLLLRHGYEAEALVVLSQMTAAGIPPTRRCLQSWDAAAID</sequence>
<feature type="signal peptide" evidence="4">
    <location>
        <begin position="1"/>
        <end position="33"/>
    </location>
</feature>
<evidence type="ECO:0000256" key="4">
    <source>
        <dbReference type="SAM" id="SignalP"/>
    </source>
</evidence>
<dbReference type="Gene3D" id="1.25.40.10">
    <property type="entry name" value="Tetratricopeptide repeat domain"/>
    <property type="match status" value="1"/>
</dbReference>
<organism evidence="5">
    <name type="scientific">Phaeomonas parva</name>
    <dbReference type="NCBI Taxonomy" id="124430"/>
    <lineage>
        <taxon>Eukaryota</taxon>
        <taxon>Sar</taxon>
        <taxon>Stramenopiles</taxon>
        <taxon>Ochrophyta</taxon>
        <taxon>Pinguiophyceae</taxon>
        <taxon>Pinguiochrysidales</taxon>
        <taxon>Pinguiochrysidaceae</taxon>
        <taxon>Phaeomonas</taxon>
    </lineage>
</organism>
<gene>
    <name evidence="5" type="ORF">PPAR1163_LOCUS23644</name>
</gene>
<evidence type="ECO:0000313" key="5">
    <source>
        <dbReference type="EMBL" id="CAD9265228.1"/>
    </source>
</evidence>
<reference evidence="5" key="1">
    <citation type="submission" date="2021-01" db="EMBL/GenBank/DDBJ databases">
        <authorList>
            <person name="Corre E."/>
            <person name="Pelletier E."/>
            <person name="Niang G."/>
            <person name="Scheremetjew M."/>
            <person name="Finn R."/>
            <person name="Kale V."/>
            <person name="Holt S."/>
            <person name="Cochrane G."/>
            <person name="Meng A."/>
            <person name="Brown T."/>
            <person name="Cohen L."/>
        </authorList>
    </citation>
    <scope>NUCLEOTIDE SEQUENCE</scope>
    <source>
        <strain evidence="5">CCMP2877</strain>
    </source>
</reference>
<accession>A0A7S1UE91</accession>
<name>A0A7S1UE91_9STRA</name>
<dbReference type="InterPro" id="IPR002885">
    <property type="entry name" value="PPR_rpt"/>
</dbReference>
<feature type="compositionally biased region" description="Basic residues" evidence="3">
    <location>
        <begin position="168"/>
        <end position="177"/>
    </location>
</feature>
<feature type="compositionally biased region" description="Basic and acidic residues" evidence="3">
    <location>
        <begin position="138"/>
        <end position="157"/>
    </location>
</feature>
<feature type="region of interest" description="Disordered" evidence="3">
    <location>
        <begin position="102"/>
        <end position="208"/>
    </location>
</feature>
<feature type="repeat" description="PPR" evidence="2">
    <location>
        <begin position="399"/>
        <end position="433"/>
    </location>
</feature>
<dbReference type="PROSITE" id="PS51375">
    <property type="entry name" value="PPR"/>
    <property type="match status" value="1"/>
</dbReference>
<evidence type="ECO:0000256" key="3">
    <source>
        <dbReference type="SAM" id="MobiDB-lite"/>
    </source>
</evidence>
<protein>
    <recommendedName>
        <fullName evidence="6">Pentacotripeptide-repeat region of PRORP domain-containing protein</fullName>
    </recommendedName>
</protein>
<dbReference type="PANTHER" id="PTHR47447">
    <property type="entry name" value="OS03G0856100 PROTEIN"/>
    <property type="match status" value="1"/>
</dbReference>
<keyword evidence="1" id="KW-0677">Repeat</keyword>